<evidence type="ECO:0000313" key="2">
    <source>
        <dbReference type="Proteomes" id="UP000004508"/>
    </source>
</evidence>
<protein>
    <submittedName>
        <fullName evidence="1">Uncharacterized protein</fullName>
    </submittedName>
</protein>
<organism evidence="1 2">
    <name type="scientific">Ktedonobacter racemifer DSM 44963</name>
    <dbReference type="NCBI Taxonomy" id="485913"/>
    <lineage>
        <taxon>Bacteria</taxon>
        <taxon>Bacillati</taxon>
        <taxon>Chloroflexota</taxon>
        <taxon>Ktedonobacteria</taxon>
        <taxon>Ktedonobacterales</taxon>
        <taxon>Ktedonobacteraceae</taxon>
        <taxon>Ktedonobacter</taxon>
    </lineage>
</organism>
<dbReference type="AlphaFoldDB" id="D6U3Z1"/>
<sequence>MVFEPHQKTFFELATERLPDSGVRFGAGNPS</sequence>
<dbReference type="InParanoid" id="D6U3Z1"/>
<reference evidence="1 2" key="1">
    <citation type="journal article" date="2011" name="Stand. Genomic Sci.">
        <title>Non-contiguous finished genome sequence and contextual data of the filamentous soil bacterium Ktedonobacter racemifer type strain (SOSP1-21).</title>
        <authorList>
            <person name="Chang Y.J."/>
            <person name="Land M."/>
            <person name="Hauser L."/>
            <person name="Chertkov O."/>
            <person name="Del Rio T.G."/>
            <person name="Nolan M."/>
            <person name="Copeland A."/>
            <person name="Tice H."/>
            <person name="Cheng J.F."/>
            <person name="Lucas S."/>
            <person name="Han C."/>
            <person name="Goodwin L."/>
            <person name="Pitluck S."/>
            <person name="Ivanova N."/>
            <person name="Ovchinikova G."/>
            <person name="Pati A."/>
            <person name="Chen A."/>
            <person name="Palaniappan K."/>
            <person name="Mavromatis K."/>
            <person name="Liolios K."/>
            <person name="Brettin T."/>
            <person name="Fiebig A."/>
            <person name="Rohde M."/>
            <person name="Abt B."/>
            <person name="Goker M."/>
            <person name="Detter J.C."/>
            <person name="Woyke T."/>
            <person name="Bristow J."/>
            <person name="Eisen J.A."/>
            <person name="Markowitz V."/>
            <person name="Hugenholtz P."/>
            <person name="Kyrpides N.C."/>
            <person name="Klenk H.P."/>
            <person name="Lapidus A."/>
        </authorList>
    </citation>
    <scope>NUCLEOTIDE SEQUENCE [LARGE SCALE GENOMIC DNA]</scope>
    <source>
        <strain evidence="2">DSM 44963</strain>
    </source>
</reference>
<dbReference type="EMBL" id="ADVG01000004">
    <property type="protein sequence ID" value="EFH81229.1"/>
    <property type="molecule type" value="Genomic_DNA"/>
</dbReference>
<gene>
    <name evidence="1" type="ORF">Krac_1933</name>
</gene>
<evidence type="ECO:0000313" key="1">
    <source>
        <dbReference type="EMBL" id="EFH81229.1"/>
    </source>
</evidence>
<dbReference type="Proteomes" id="UP000004508">
    <property type="component" value="Unassembled WGS sequence"/>
</dbReference>
<comment type="caution">
    <text evidence="1">The sequence shown here is derived from an EMBL/GenBank/DDBJ whole genome shotgun (WGS) entry which is preliminary data.</text>
</comment>
<keyword evidence="2" id="KW-1185">Reference proteome</keyword>
<proteinExistence type="predicted"/>
<accession>D6U3Z1</accession>
<name>D6U3Z1_KTERA</name>